<dbReference type="Pfam" id="PF05656">
    <property type="entry name" value="DUF805"/>
    <property type="match status" value="1"/>
</dbReference>
<organism evidence="2">
    <name type="scientific">marine metagenome</name>
    <dbReference type="NCBI Taxonomy" id="408172"/>
    <lineage>
        <taxon>unclassified sequences</taxon>
        <taxon>metagenomes</taxon>
        <taxon>ecological metagenomes</taxon>
    </lineage>
</organism>
<proteinExistence type="predicted"/>
<keyword evidence="1" id="KW-0812">Transmembrane</keyword>
<feature type="transmembrane region" description="Helical" evidence="1">
    <location>
        <begin position="24"/>
        <end position="43"/>
    </location>
</feature>
<accession>A0A381N6Z6</accession>
<evidence type="ECO:0008006" key="3">
    <source>
        <dbReference type="Google" id="ProtNLM"/>
    </source>
</evidence>
<keyword evidence="1" id="KW-1133">Transmembrane helix</keyword>
<dbReference type="InterPro" id="IPR036927">
    <property type="entry name" value="Cyt_c_oxase-like_su1_sf"/>
</dbReference>
<keyword evidence="1" id="KW-0472">Membrane</keyword>
<feature type="transmembrane region" description="Helical" evidence="1">
    <location>
        <begin position="55"/>
        <end position="76"/>
    </location>
</feature>
<protein>
    <recommendedName>
        <fullName evidence="3">DUF805 domain-containing protein</fullName>
    </recommendedName>
</protein>
<dbReference type="AlphaFoldDB" id="A0A381N6Z6"/>
<evidence type="ECO:0000256" key="1">
    <source>
        <dbReference type="SAM" id="Phobius"/>
    </source>
</evidence>
<dbReference type="InterPro" id="IPR008523">
    <property type="entry name" value="DUF805"/>
</dbReference>
<gene>
    <name evidence="2" type="ORF">METZ01_LOCUS2272</name>
</gene>
<reference evidence="2" key="1">
    <citation type="submission" date="2018-05" db="EMBL/GenBank/DDBJ databases">
        <authorList>
            <person name="Lanie J.A."/>
            <person name="Ng W.-L."/>
            <person name="Kazmierczak K.M."/>
            <person name="Andrzejewski T.M."/>
            <person name="Davidsen T.M."/>
            <person name="Wayne K.J."/>
            <person name="Tettelin H."/>
            <person name="Glass J.I."/>
            <person name="Rusch D."/>
            <person name="Podicherti R."/>
            <person name="Tsui H.-C.T."/>
            <person name="Winkler M.E."/>
        </authorList>
    </citation>
    <scope>NUCLEOTIDE SEQUENCE</scope>
</reference>
<sequence length="133" mass="14630">VFWTRFLIPAALILGVARIASDRGLLFTCAFLLVIWPFTVGAVKRLHDLNFPGWIGFVLWTVGPVLQVGWALFGGTSEPTVVFRGWSGVPIYSEDIAFGIGAVWFFFFVFTTVFISLSPGRKGSNKYGPNPLG</sequence>
<dbReference type="GO" id="GO:0016020">
    <property type="term" value="C:membrane"/>
    <property type="evidence" value="ECO:0007669"/>
    <property type="project" value="InterPro"/>
</dbReference>
<name>A0A381N6Z6_9ZZZZ</name>
<evidence type="ECO:0000313" key="2">
    <source>
        <dbReference type="EMBL" id="SUZ49418.1"/>
    </source>
</evidence>
<feature type="non-terminal residue" evidence="2">
    <location>
        <position position="1"/>
    </location>
</feature>
<feature type="transmembrane region" description="Helical" evidence="1">
    <location>
        <begin position="96"/>
        <end position="117"/>
    </location>
</feature>
<dbReference type="EMBL" id="UINC01000114">
    <property type="protein sequence ID" value="SUZ49418.1"/>
    <property type="molecule type" value="Genomic_DNA"/>
</dbReference>
<dbReference type="SUPFAM" id="SSF81442">
    <property type="entry name" value="Cytochrome c oxidase subunit I-like"/>
    <property type="match status" value="1"/>
</dbReference>